<evidence type="ECO:0000256" key="3">
    <source>
        <dbReference type="ARBA" id="ARBA00022737"/>
    </source>
</evidence>
<reference evidence="8 9" key="1">
    <citation type="submission" date="2024-03" db="EMBL/GenBank/DDBJ databases">
        <title>The Acrasis kona genome and developmental transcriptomes reveal deep origins of eukaryotic multicellular pathways.</title>
        <authorList>
            <person name="Sheikh S."/>
            <person name="Fu C.-J."/>
            <person name="Brown M.W."/>
            <person name="Baldauf S.L."/>
        </authorList>
    </citation>
    <scope>NUCLEOTIDE SEQUENCE [LARGE SCALE GENOMIC DNA]</scope>
    <source>
        <strain evidence="8 9">ATCC MYA-3509</strain>
    </source>
</reference>
<evidence type="ECO:0000256" key="5">
    <source>
        <dbReference type="ARBA" id="ARBA00023273"/>
    </source>
</evidence>
<dbReference type="EMBL" id="JAOPGA020001380">
    <property type="protein sequence ID" value="KAL0487888.1"/>
    <property type="molecule type" value="Genomic_DNA"/>
</dbReference>
<organism evidence="8 9">
    <name type="scientific">Acrasis kona</name>
    <dbReference type="NCBI Taxonomy" id="1008807"/>
    <lineage>
        <taxon>Eukaryota</taxon>
        <taxon>Discoba</taxon>
        <taxon>Heterolobosea</taxon>
        <taxon>Tetramitia</taxon>
        <taxon>Eutetramitia</taxon>
        <taxon>Acrasidae</taxon>
        <taxon>Acrasis</taxon>
    </lineage>
</organism>
<dbReference type="PROSITE" id="PS51450">
    <property type="entry name" value="LRR"/>
    <property type="match status" value="4"/>
</dbReference>
<evidence type="ECO:0000256" key="2">
    <source>
        <dbReference type="ARBA" id="ARBA00022614"/>
    </source>
</evidence>
<dbReference type="AlphaFoldDB" id="A0AAW2ZEU6"/>
<keyword evidence="3" id="KW-0677">Repeat</keyword>
<accession>A0AAW2ZEU6</accession>
<evidence type="ECO:0000256" key="7">
    <source>
        <dbReference type="SAM" id="MobiDB-lite"/>
    </source>
</evidence>
<dbReference type="SMART" id="SM00365">
    <property type="entry name" value="LRR_SD22"/>
    <property type="match status" value="5"/>
</dbReference>
<feature type="compositionally biased region" description="Basic residues" evidence="7">
    <location>
        <begin position="342"/>
        <end position="351"/>
    </location>
</feature>
<keyword evidence="9" id="KW-1185">Reference proteome</keyword>
<feature type="coiled-coil region" evidence="6">
    <location>
        <begin position="242"/>
        <end position="276"/>
    </location>
</feature>
<comment type="caution">
    <text evidence="8">The sequence shown here is derived from an EMBL/GenBank/DDBJ whole genome shotgun (WGS) entry which is preliminary data.</text>
</comment>
<dbReference type="PANTHER" id="PTHR45973:SF9">
    <property type="entry name" value="LEUCINE-RICH REPEAT-CONTAINING PROTEIN 46"/>
    <property type="match status" value="1"/>
</dbReference>
<sequence>MITSLDYSGDSDGRIISENSSVNGDTMPRISVELIKSLCKDQNLFQTPYLNDKLFLHYKGFKKIENLEIYTELKALWLEGNAIQRIENLEAQDKIRCLYLQQNVIRKIEGLDHMIDLQTLNLSGNQIKTIENLSECKKITTLNLSHNQIQDIQDLYELETLTEIHSLDLSFNEIDDDTVIALLMKLPKLGVLHLRGNPVVEKIPHYRKTLLVNLPQLHYLDESPVTEDERRAANAWVRGGPKLEQEERRRIQEEKLKKHKENLIAYKKQYSAAKQRREQNEDVLDARYFSNYGREFEEEESDEIETSPVRKIKVVSPPRRTLSKDITYSHTPVYIPSLSPRSPKKAPKKIYKSPGRHDSQGQQNASPQNRTEVSNLVDEKTSPSKPESKITFTVTSNELDQKNNALIDKVHEVIEALKGKLLPGSPGGTTTITITQGNETAELNVSQPPSEHQTIATTDSAEPSHHQEVQRDYIVSSGEPYWNNSIRDLLLKLVRKYLFDFKEISNRLINNLRCKYPSMDQQKHVILVPSGNKKVTNGPQTLVATKVSNYSEEECRREYSRIMKILESIIGREGNQQVDSRKVRQVVKATWREQVVKHWNETQKLLV</sequence>
<evidence type="ECO:0000313" key="9">
    <source>
        <dbReference type="Proteomes" id="UP001431209"/>
    </source>
</evidence>
<evidence type="ECO:0000256" key="1">
    <source>
        <dbReference type="ARBA" id="ARBA00004138"/>
    </source>
</evidence>
<gene>
    <name evidence="8" type="ORF">AKO1_000097</name>
</gene>
<name>A0AAW2ZEU6_9EUKA</name>
<feature type="compositionally biased region" description="Polar residues" evidence="7">
    <location>
        <begin position="360"/>
        <end position="374"/>
    </location>
</feature>
<evidence type="ECO:0000256" key="6">
    <source>
        <dbReference type="SAM" id="Coils"/>
    </source>
</evidence>
<evidence type="ECO:0000313" key="8">
    <source>
        <dbReference type="EMBL" id="KAL0487888.1"/>
    </source>
</evidence>
<dbReference type="InterPro" id="IPR001611">
    <property type="entry name" value="Leu-rich_rpt"/>
</dbReference>
<keyword evidence="5" id="KW-0966">Cell projection</keyword>
<dbReference type="Proteomes" id="UP001431209">
    <property type="component" value="Unassembled WGS sequence"/>
</dbReference>
<dbReference type="Gene3D" id="3.80.10.10">
    <property type="entry name" value="Ribonuclease Inhibitor"/>
    <property type="match status" value="2"/>
</dbReference>
<dbReference type="Pfam" id="PF14580">
    <property type="entry name" value="LRR_9"/>
    <property type="match status" value="1"/>
</dbReference>
<evidence type="ECO:0000256" key="4">
    <source>
        <dbReference type="ARBA" id="ARBA00023069"/>
    </source>
</evidence>
<dbReference type="InterPro" id="IPR050576">
    <property type="entry name" value="Cilia_flagella_integrity"/>
</dbReference>
<comment type="subcellular location">
    <subcellularLocation>
        <location evidence="1">Cell projection</location>
        <location evidence="1">Cilium</location>
    </subcellularLocation>
</comment>
<dbReference type="SUPFAM" id="SSF52075">
    <property type="entry name" value="Outer arm dynein light chain 1"/>
    <property type="match status" value="1"/>
</dbReference>
<dbReference type="PANTHER" id="PTHR45973">
    <property type="entry name" value="PROTEIN PHOSPHATASE 1 REGULATORY SUBUNIT SDS22-RELATED"/>
    <property type="match status" value="1"/>
</dbReference>
<keyword evidence="4" id="KW-0969">Cilium</keyword>
<feature type="region of interest" description="Disordered" evidence="7">
    <location>
        <begin position="332"/>
        <end position="388"/>
    </location>
</feature>
<protein>
    <submittedName>
        <fullName evidence="8">Dynein assembly factor DNAAF1</fullName>
    </submittedName>
</protein>
<keyword evidence="6" id="KW-0175">Coiled coil</keyword>
<feature type="compositionally biased region" description="Basic and acidic residues" evidence="7">
    <location>
        <begin position="377"/>
        <end position="388"/>
    </location>
</feature>
<keyword evidence="2" id="KW-0433">Leucine-rich repeat</keyword>
<dbReference type="InterPro" id="IPR032675">
    <property type="entry name" value="LRR_dom_sf"/>
</dbReference>
<proteinExistence type="predicted"/>